<dbReference type="InterPro" id="IPR012337">
    <property type="entry name" value="RNaseH-like_sf"/>
</dbReference>
<dbReference type="GO" id="GO:0003676">
    <property type="term" value="F:nucleic acid binding"/>
    <property type="evidence" value="ECO:0007669"/>
    <property type="project" value="InterPro"/>
</dbReference>
<evidence type="ECO:0000313" key="3">
    <source>
        <dbReference type="Proteomes" id="UP000008311"/>
    </source>
</evidence>
<evidence type="ECO:0000313" key="2">
    <source>
        <dbReference type="EMBL" id="EEF41122.1"/>
    </source>
</evidence>
<dbReference type="CDD" id="cd06222">
    <property type="entry name" value="RNase_H_like"/>
    <property type="match status" value="1"/>
</dbReference>
<name>B9S5J7_RICCO</name>
<evidence type="ECO:0000259" key="1">
    <source>
        <dbReference type="Pfam" id="PF13456"/>
    </source>
</evidence>
<proteinExistence type="predicted"/>
<dbReference type="InterPro" id="IPR036397">
    <property type="entry name" value="RNaseH_sf"/>
</dbReference>
<dbReference type="Gene3D" id="3.30.420.10">
    <property type="entry name" value="Ribonuclease H-like superfamily/Ribonuclease H"/>
    <property type="match status" value="1"/>
</dbReference>
<organism evidence="2 3">
    <name type="scientific">Ricinus communis</name>
    <name type="common">Castor bean</name>
    <dbReference type="NCBI Taxonomy" id="3988"/>
    <lineage>
        <taxon>Eukaryota</taxon>
        <taxon>Viridiplantae</taxon>
        <taxon>Streptophyta</taxon>
        <taxon>Embryophyta</taxon>
        <taxon>Tracheophyta</taxon>
        <taxon>Spermatophyta</taxon>
        <taxon>Magnoliopsida</taxon>
        <taxon>eudicotyledons</taxon>
        <taxon>Gunneridae</taxon>
        <taxon>Pentapetalae</taxon>
        <taxon>rosids</taxon>
        <taxon>fabids</taxon>
        <taxon>Malpighiales</taxon>
        <taxon>Euphorbiaceae</taxon>
        <taxon>Acalyphoideae</taxon>
        <taxon>Acalypheae</taxon>
        <taxon>Ricinus</taxon>
    </lineage>
</organism>
<reference evidence="3" key="1">
    <citation type="journal article" date="2010" name="Nat. Biotechnol.">
        <title>Draft genome sequence of the oilseed species Ricinus communis.</title>
        <authorList>
            <person name="Chan A.P."/>
            <person name="Crabtree J."/>
            <person name="Zhao Q."/>
            <person name="Lorenzi H."/>
            <person name="Orvis J."/>
            <person name="Puiu D."/>
            <person name="Melake-Berhan A."/>
            <person name="Jones K.M."/>
            <person name="Redman J."/>
            <person name="Chen G."/>
            <person name="Cahoon E.B."/>
            <person name="Gedil M."/>
            <person name="Stanke M."/>
            <person name="Haas B.J."/>
            <person name="Wortman J.R."/>
            <person name="Fraser-Liggett C.M."/>
            <person name="Ravel J."/>
            <person name="Rabinowicz P.D."/>
        </authorList>
    </citation>
    <scope>NUCLEOTIDE SEQUENCE [LARGE SCALE GENOMIC DNA]</scope>
    <source>
        <strain evidence="3">cv. Hale</strain>
    </source>
</reference>
<accession>B9S5J7</accession>
<dbReference type="PANTHER" id="PTHR47723:SF13">
    <property type="entry name" value="PUTATIVE-RELATED"/>
    <property type="match status" value="1"/>
</dbReference>
<dbReference type="GO" id="GO:0004523">
    <property type="term" value="F:RNA-DNA hybrid ribonuclease activity"/>
    <property type="evidence" value="ECO:0007669"/>
    <property type="project" value="InterPro"/>
</dbReference>
<dbReference type="SUPFAM" id="SSF53098">
    <property type="entry name" value="Ribonuclease H-like"/>
    <property type="match status" value="1"/>
</dbReference>
<dbReference type="STRING" id="3988.B9S5J7"/>
<keyword evidence="3" id="KW-1185">Reference proteome</keyword>
<dbReference type="AlphaFoldDB" id="B9S5J7"/>
<feature type="domain" description="RNase H type-1" evidence="1">
    <location>
        <begin position="32"/>
        <end position="142"/>
    </location>
</feature>
<dbReference type="PANTHER" id="PTHR47723">
    <property type="entry name" value="OS05G0353850 PROTEIN"/>
    <property type="match status" value="1"/>
</dbReference>
<dbReference type="InterPro" id="IPR044730">
    <property type="entry name" value="RNase_H-like_dom_plant"/>
</dbReference>
<gene>
    <name evidence="2" type="ORF">RCOM_0977440</name>
</gene>
<dbReference type="InterPro" id="IPR002156">
    <property type="entry name" value="RNaseH_domain"/>
</dbReference>
<dbReference type="eggNOG" id="KOG1075">
    <property type="taxonomic scope" value="Eukaryota"/>
</dbReference>
<dbReference type="Proteomes" id="UP000008311">
    <property type="component" value="Unassembled WGS sequence"/>
</dbReference>
<protein>
    <recommendedName>
        <fullName evidence="1">RNase H type-1 domain-containing protein</fullName>
    </recommendedName>
</protein>
<dbReference type="EMBL" id="EQ973874">
    <property type="protein sequence ID" value="EEF41122.1"/>
    <property type="molecule type" value="Genomic_DNA"/>
</dbReference>
<dbReference type="InParanoid" id="B9S5J7"/>
<sequence>METCLSGLYHEPRMQVILVGWDPPLENWIKFNIDGCSKGNPGSAAGGGVFRDYRGRCVVGFMCNIGYCSAIGAELWAAFHGLTIAWNKGLRKLVLAMDSTLALYWLSKRSICNSHLSNLVHSCSAILSYELDAKLVHVHREKGTELLIA</sequence>
<dbReference type="InterPro" id="IPR053151">
    <property type="entry name" value="RNase_H-like"/>
</dbReference>
<dbReference type="Pfam" id="PF13456">
    <property type="entry name" value="RVT_3"/>
    <property type="match status" value="1"/>
</dbReference>